<feature type="transmembrane region" description="Helical" evidence="1">
    <location>
        <begin position="22"/>
        <end position="45"/>
    </location>
</feature>
<feature type="transmembrane region" description="Helical" evidence="1">
    <location>
        <begin position="227"/>
        <end position="247"/>
    </location>
</feature>
<dbReference type="Proteomes" id="UP000559626">
    <property type="component" value="Unassembled WGS sequence"/>
</dbReference>
<sequence length="252" mass="27757">MNQYFSFVRFGRLLRKHTAEHFSAYALGSIVLLGGLLAIFSFLSYLNNGAPSQGGQVAIYTLGLMGAAAFFASTALAEYSQGSSAALALTLPASHFEKYLVAWLFSVPGVLLVFTAAFYLADWLVLAAADRTDGLVNLLDNKTWLRSMLVYFLLLHAVALWGSIFFRRQPFVRTGFLLFGVIAILSLLNYGALGLLLGTKLGFSLPFSWIQLHDGPRLSLPESQVQWLSWVPVALVLLLWPAAYARLTEQQL</sequence>
<evidence type="ECO:0000313" key="3">
    <source>
        <dbReference type="Proteomes" id="UP000559626"/>
    </source>
</evidence>
<gene>
    <name evidence="2" type="ORF">HHL22_06380</name>
</gene>
<dbReference type="EMBL" id="JABBGH010000001">
    <property type="protein sequence ID" value="NML64828.1"/>
    <property type="molecule type" value="Genomic_DNA"/>
</dbReference>
<feature type="transmembrane region" description="Helical" evidence="1">
    <location>
        <begin position="57"/>
        <end position="79"/>
    </location>
</feature>
<name>A0A7Y0FLI0_9BACT</name>
<dbReference type="AlphaFoldDB" id="A0A7Y0FLI0"/>
<proteinExistence type="predicted"/>
<feature type="transmembrane region" description="Helical" evidence="1">
    <location>
        <begin position="100"/>
        <end position="124"/>
    </location>
</feature>
<protein>
    <submittedName>
        <fullName evidence="2">Uncharacterized protein</fullName>
    </submittedName>
</protein>
<keyword evidence="1" id="KW-1133">Transmembrane helix</keyword>
<comment type="caution">
    <text evidence="2">The sequence shown here is derived from an EMBL/GenBank/DDBJ whole genome shotgun (WGS) entry which is preliminary data.</text>
</comment>
<dbReference type="RefSeq" id="WP_169530102.1">
    <property type="nucleotide sequence ID" value="NZ_JABBGH010000001.1"/>
</dbReference>
<evidence type="ECO:0000313" key="2">
    <source>
        <dbReference type="EMBL" id="NML64828.1"/>
    </source>
</evidence>
<evidence type="ECO:0000256" key="1">
    <source>
        <dbReference type="SAM" id="Phobius"/>
    </source>
</evidence>
<feature type="transmembrane region" description="Helical" evidence="1">
    <location>
        <begin position="144"/>
        <end position="164"/>
    </location>
</feature>
<keyword evidence="1" id="KW-0812">Transmembrane</keyword>
<keyword evidence="1" id="KW-0472">Membrane</keyword>
<accession>A0A7Y0FLI0</accession>
<keyword evidence="3" id="KW-1185">Reference proteome</keyword>
<organism evidence="2 3">
    <name type="scientific">Hymenobacter polaris</name>
    <dbReference type="NCBI Taxonomy" id="2682546"/>
    <lineage>
        <taxon>Bacteria</taxon>
        <taxon>Pseudomonadati</taxon>
        <taxon>Bacteroidota</taxon>
        <taxon>Cytophagia</taxon>
        <taxon>Cytophagales</taxon>
        <taxon>Hymenobacteraceae</taxon>
        <taxon>Hymenobacter</taxon>
    </lineage>
</organism>
<feature type="transmembrane region" description="Helical" evidence="1">
    <location>
        <begin position="176"/>
        <end position="197"/>
    </location>
</feature>
<reference evidence="2 3" key="1">
    <citation type="submission" date="2020-04" db="EMBL/GenBank/DDBJ databases">
        <title>Hymenobacter polaris sp. nov., isolated from Arctic soil.</title>
        <authorList>
            <person name="Dahal R.H."/>
        </authorList>
    </citation>
    <scope>NUCLEOTIDE SEQUENCE [LARGE SCALE GENOMIC DNA]</scope>
    <source>
        <strain evidence="2 3">RP-2-7</strain>
    </source>
</reference>